<organism evidence="1 2">
    <name type="scientific">Halomonas huangheensis</name>
    <dbReference type="NCBI Taxonomy" id="1178482"/>
    <lineage>
        <taxon>Bacteria</taxon>
        <taxon>Pseudomonadati</taxon>
        <taxon>Pseudomonadota</taxon>
        <taxon>Gammaproteobacteria</taxon>
        <taxon>Oceanospirillales</taxon>
        <taxon>Halomonadaceae</taxon>
        <taxon>Halomonas</taxon>
    </lineage>
</organism>
<proteinExistence type="predicted"/>
<evidence type="ECO:0000313" key="2">
    <source>
        <dbReference type="Proteomes" id="UP000019113"/>
    </source>
</evidence>
<dbReference type="SUPFAM" id="SSF48452">
    <property type="entry name" value="TPR-like"/>
    <property type="match status" value="1"/>
</dbReference>
<dbReference type="AlphaFoldDB" id="W1N3Y8"/>
<comment type="caution">
    <text evidence="1">The sequence shown here is derived from an EMBL/GenBank/DDBJ whole genome shotgun (WGS) entry which is preliminary data.</text>
</comment>
<dbReference type="STRING" id="1178482.AR456_05050"/>
<accession>W1N3Y8</accession>
<dbReference type="Proteomes" id="UP000019113">
    <property type="component" value="Unassembled WGS sequence"/>
</dbReference>
<keyword evidence="2" id="KW-1185">Reference proteome</keyword>
<protein>
    <submittedName>
        <fullName evidence="1">Uncharacterized protein</fullName>
    </submittedName>
</protein>
<gene>
    <name evidence="1" type="ORF">BJB45_03575</name>
</gene>
<dbReference type="PATRIC" id="fig|1178482.3.peg.3317"/>
<dbReference type="Gene3D" id="1.25.40.10">
    <property type="entry name" value="Tetratricopeptide repeat domain"/>
    <property type="match status" value="1"/>
</dbReference>
<dbReference type="EMBL" id="AVBC01000039">
    <property type="protein sequence ID" value="ERL50219.1"/>
    <property type="molecule type" value="Genomic_DNA"/>
</dbReference>
<reference evidence="1 2" key="1">
    <citation type="submission" date="2013-08" db="EMBL/GenBank/DDBJ databases">
        <title>draft genome of Halomonas huanghegensis, strain BJGMM-B45T.</title>
        <authorList>
            <person name="Miao C."/>
            <person name="Wan Y."/>
            <person name="Jin W."/>
        </authorList>
    </citation>
    <scope>NUCLEOTIDE SEQUENCE [LARGE SCALE GENOMIC DNA]</scope>
    <source>
        <strain evidence="1 2">BJGMM-B45</strain>
    </source>
</reference>
<name>W1N3Y8_9GAMM</name>
<sequence length="280" mass="30680">MWARIRPWVIGDSFKRSLHCSWSILTIKFHRPADAGRRKQAAILLETAMKLRRHHSTRPTAGISTFPRLPSTLRHSLAVVAGSALLAVTPLALAWQDELAQIQQRWETTTTSTPSSQREAALSGLVTEVEQLIQANPNVSDLLVWDGIIQASLAREKGGLGALDNAKAARRALERAIGLDSTGMDGSAYVTLGALYDRAPGWPVAFGDDDKAAEMFQRALSIRPDGIDVNYYYAAYLADEGRDAEAREYAQKAMQGTPRSGREASDRALQQQAQALINDL</sequence>
<dbReference type="eggNOG" id="COG3063">
    <property type="taxonomic scope" value="Bacteria"/>
</dbReference>
<dbReference type="InterPro" id="IPR011990">
    <property type="entry name" value="TPR-like_helical_dom_sf"/>
</dbReference>
<evidence type="ECO:0000313" key="1">
    <source>
        <dbReference type="EMBL" id="ERL50219.1"/>
    </source>
</evidence>